<feature type="domain" description="Rhodopsin" evidence="8">
    <location>
        <begin position="66"/>
        <end position="304"/>
    </location>
</feature>
<dbReference type="AlphaFoldDB" id="A0A4S8QH11"/>
<evidence type="ECO:0000256" key="5">
    <source>
        <dbReference type="ARBA" id="ARBA00038359"/>
    </source>
</evidence>
<accession>A0A4S8QH11</accession>
<evidence type="ECO:0000256" key="4">
    <source>
        <dbReference type="ARBA" id="ARBA00023136"/>
    </source>
</evidence>
<comment type="subcellular location">
    <subcellularLocation>
        <location evidence="1">Membrane</location>
        <topology evidence="1">Multi-pass membrane protein</topology>
    </subcellularLocation>
</comment>
<dbReference type="InterPro" id="IPR049326">
    <property type="entry name" value="Rhodopsin_dom_fungi"/>
</dbReference>
<evidence type="ECO:0000256" key="6">
    <source>
        <dbReference type="SAM" id="MobiDB-lite"/>
    </source>
</evidence>
<reference evidence="9 10" key="1">
    <citation type="submission" date="2017-12" db="EMBL/GenBank/DDBJ databases">
        <title>Comparative genomics of Botrytis spp.</title>
        <authorList>
            <person name="Valero-Jimenez C.A."/>
            <person name="Tapia P."/>
            <person name="Veloso J."/>
            <person name="Silva-Moreno E."/>
            <person name="Staats M."/>
            <person name="Valdes J.H."/>
            <person name="Van Kan J.A.L."/>
        </authorList>
    </citation>
    <scope>NUCLEOTIDE SEQUENCE [LARGE SCALE GENOMIC DNA]</scope>
    <source>
        <strain evidence="9 10">MUCL435</strain>
    </source>
</reference>
<evidence type="ECO:0000259" key="8">
    <source>
        <dbReference type="Pfam" id="PF20684"/>
    </source>
</evidence>
<keyword evidence="4 7" id="KW-0472">Membrane</keyword>
<dbReference type="Proteomes" id="UP000308671">
    <property type="component" value="Unassembled WGS sequence"/>
</dbReference>
<feature type="region of interest" description="Disordered" evidence="6">
    <location>
        <begin position="373"/>
        <end position="396"/>
    </location>
</feature>
<keyword evidence="10" id="KW-1185">Reference proteome</keyword>
<dbReference type="EMBL" id="PQXL01000926">
    <property type="protein sequence ID" value="THV43778.1"/>
    <property type="molecule type" value="Genomic_DNA"/>
</dbReference>
<dbReference type="OrthoDB" id="444631at2759"/>
<organism evidence="9 10">
    <name type="scientific">Botrytis galanthina</name>
    <dbReference type="NCBI Taxonomy" id="278940"/>
    <lineage>
        <taxon>Eukaryota</taxon>
        <taxon>Fungi</taxon>
        <taxon>Dikarya</taxon>
        <taxon>Ascomycota</taxon>
        <taxon>Pezizomycotina</taxon>
        <taxon>Leotiomycetes</taxon>
        <taxon>Helotiales</taxon>
        <taxon>Sclerotiniaceae</taxon>
        <taxon>Botrytis</taxon>
    </lineage>
</organism>
<protein>
    <recommendedName>
        <fullName evidence="8">Rhodopsin domain-containing protein</fullName>
    </recommendedName>
</protein>
<feature type="transmembrane region" description="Helical" evidence="7">
    <location>
        <begin position="212"/>
        <end position="230"/>
    </location>
</feature>
<feature type="transmembrane region" description="Helical" evidence="7">
    <location>
        <begin position="47"/>
        <end position="71"/>
    </location>
</feature>
<keyword evidence="3 7" id="KW-1133">Transmembrane helix</keyword>
<feature type="transmembrane region" description="Helical" evidence="7">
    <location>
        <begin position="166"/>
        <end position="192"/>
    </location>
</feature>
<feature type="transmembrane region" description="Helical" evidence="7">
    <location>
        <begin position="276"/>
        <end position="296"/>
    </location>
</feature>
<evidence type="ECO:0000313" key="10">
    <source>
        <dbReference type="Proteomes" id="UP000308671"/>
    </source>
</evidence>
<feature type="transmembrane region" description="Helical" evidence="7">
    <location>
        <begin position="242"/>
        <end position="264"/>
    </location>
</feature>
<comment type="caution">
    <text evidence="9">The sequence shown here is derived from an EMBL/GenBank/DDBJ whole genome shotgun (WGS) entry which is preliminary data.</text>
</comment>
<evidence type="ECO:0000256" key="7">
    <source>
        <dbReference type="SAM" id="Phobius"/>
    </source>
</evidence>
<dbReference type="InterPro" id="IPR052337">
    <property type="entry name" value="SAT4-like"/>
</dbReference>
<comment type="similarity">
    <text evidence="5">Belongs to the SAT4 family.</text>
</comment>
<sequence length="411" mass="46178">MTPLIFQRAEPFDASQIPDSVAAKIGIVPPPLGVTPNFVNPANTRSLLLAFCGIGFAMIALCVTIRIWVIVKLSRPIKWAWSDIGFTLAILATIASYIILTLASTGFGQFGIHSWNVSVYKVLSFRSRAVNASSALLPAISSCLIKITIFLMYLELFATLKTIRILCFIGIGITVTFYIIIITLTALWSFPLSIYFVVDNTIKGQLLNLPKGIFGLVIDLYLFLIPLVAVSTLKTATIRKKLGILLVFSTGVLAIISASFSVYWRVYLQLHTDRMWYLTPLWIVYIIEHTFGLIIANTTHFARFFRCYGLEIEYYLCCRFTRTGEQSGKSEKRSEESTESEPVRFKTTIKLYPGLDITTLERTTGWTSLGIQKEQAKTEQASTNPHPAGGYSMETHWAERQKDIQERFCDD</sequence>
<dbReference type="PANTHER" id="PTHR33048:SF158">
    <property type="entry name" value="MEMBRANE PROTEIN PTH11-LIKE, PUTATIVE-RELATED"/>
    <property type="match status" value="1"/>
</dbReference>
<dbReference type="GO" id="GO:0016020">
    <property type="term" value="C:membrane"/>
    <property type="evidence" value="ECO:0007669"/>
    <property type="project" value="UniProtKB-SubCell"/>
</dbReference>
<keyword evidence="2 7" id="KW-0812">Transmembrane</keyword>
<feature type="transmembrane region" description="Helical" evidence="7">
    <location>
        <begin position="132"/>
        <end position="154"/>
    </location>
</feature>
<evidence type="ECO:0000313" key="9">
    <source>
        <dbReference type="EMBL" id="THV43778.1"/>
    </source>
</evidence>
<evidence type="ECO:0000256" key="1">
    <source>
        <dbReference type="ARBA" id="ARBA00004141"/>
    </source>
</evidence>
<proteinExistence type="inferred from homology"/>
<dbReference type="Pfam" id="PF20684">
    <property type="entry name" value="Fung_rhodopsin"/>
    <property type="match status" value="1"/>
</dbReference>
<evidence type="ECO:0000256" key="2">
    <source>
        <dbReference type="ARBA" id="ARBA00022692"/>
    </source>
</evidence>
<feature type="transmembrane region" description="Helical" evidence="7">
    <location>
        <begin position="83"/>
        <end position="112"/>
    </location>
</feature>
<dbReference type="PANTHER" id="PTHR33048">
    <property type="entry name" value="PTH11-LIKE INTEGRAL MEMBRANE PROTEIN (AFU_ORTHOLOGUE AFUA_5G11245)"/>
    <property type="match status" value="1"/>
</dbReference>
<evidence type="ECO:0000256" key="3">
    <source>
        <dbReference type="ARBA" id="ARBA00022989"/>
    </source>
</evidence>
<gene>
    <name evidence="9" type="ORF">BGAL_0931g00010</name>
</gene>
<name>A0A4S8QH11_9HELO</name>